<dbReference type="Proteomes" id="UP000290900">
    <property type="component" value="Unassembled WGS sequence"/>
</dbReference>
<feature type="transmembrane region" description="Helical" evidence="7">
    <location>
        <begin position="54"/>
        <end position="79"/>
    </location>
</feature>
<evidence type="ECO:0000256" key="2">
    <source>
        <dbReference type="ARBA" id="ARBA00005478"/>
    </source>
</evidence>
<organism evidence="8 9">
    <name type="scientific">Brettanomyces naardenensis</name>
    <name type="common">Yeast</name>
    <dbReference type="NCBI Taxonomy" id="13370"/>
    <lineage>
        <taxon>Eukaryota</taxon>
        <taxon>Fungi</taxon>
        <taxon>Dikarya</taxon>
        <taxon>Ascomycota</taxon>
        <taxon>Saccharomycotina</taxon>
        <taxon>Pichiomycetes</taxon>
        <taxon>Pichiales</taxon>
        <taxon>Pichiaceae</taxon>
        <taxon>Brettanomyces</taxon>
    </lineage>
</organism>
<evidence type="ECO:0000256" key="3">
    <source>
        <dbReference type="ARBA" id="ARBA00022692"/>
    </source>
</evidence>
<dbReference type="GO" id="GO:0005789">
    <property type="term" value="C:endoplasmic reticulum membrane"/>
    <property type="evidence" value="ECO:0007669"/>
    <property type="project" value="UniProtKB-SubCell"/>
</dbReference>
<evidence type="ECO:0000256" key="1">
    <source>
        <dbReference type="ARBA" id="ARBA00004477"/>
    </source>
</evidence>
<keyword evidence="5 7" id="KW-1133">Transmembrane helix</keyword>
<feature type="transmembrane region" description="Helical" evidence="7">
    <location>
        <begin position="12"/>
        <end position="34"/>
    </location>
</feature>
<dbReference type="STRING" id="13370.A0A448YQ63"/>
<evidence type="ECO:0000256" key="5">
    <source>
        <dbReference type="ARBA" id="ARBA00022989"/>
    </source>
</evidence>
<keyword evidence="3 7" id="KW-0812">Transmembrane</keyword>
<dbReference type="InterPro" id="IPR009914">
    <property type="entry name" value="DPM2"/>
</dbReference>
<keyword evidence="9" id="KW-1185">Reference proteome</keyword>
<comment type="function">
    <text evidence="7">Regulatory subunit of the dolichol-phosphate mannose (DPM) synthase complex; essential for the ER localization.</text>
</comment>
<evidence type="ECO:0000256" key="7">
    <source>
        <dbReference type="RuleBase" id="RU365084"/>
    </source>
</evidence>
<comment type="subunit">
    <text evidence="7">Component of the dolichol-phosphate mannose (DPM) synthase complex.</text>
</comment>
<dbReference type="PANTHER" id="PTHR15039:SF11">
    <property type="entry name" value="DOLICHOL PHOSPHATE-MANNOSE BIOSYNTHESIS REGULATORY PROTEIN"/>
    <property type="match status" value="1"/>
</dbReference>
<dbReference type="PANTHER" id="PTHR15039">
    <property type="entry name" value="DOLICHOL PHOSPHATE-MANNOSE BIOSYNTHESIS REGULATORY PROTEIN"/>
    <property type="match status" value="1"/>
</dbReference>
<comment type="similarity">
    <text evidence="2 7">Belongs to the DPM2 family.</text>
</comment>
<comment type="subcellular location">
    <subcellularLocation>
        <location evidence="1 7">Endoplasmic reticulum membrane</location>
        <topology evidence="1 7">Multi-pass membrane protein</topology>
    </subcellularLocation>
</comment>
<dbReference type="GO" id="GO:0033185">
    <property type="term" value="C:dolichol-phosphate-mannose synthase complex"/>
    <property type="evidence" value="ECO:0007669"/>
    <property type="project" value="TreeGrafter"/>
</dbReference>
<dbReference type="GO" id="GO:0180047">
    <property type="term" value="P:dolichol phosphate mannose biosynthetic process"/>
    <property type="evidence" value="ECO:0007669"/>
    <property type="project" value="InterPro"/>
</dbReference>
<dbReference type="AlphaFoldDB" id="A0A448YQ63"/>
<accession>A0A448YQ63</accession>
<dbReference type="Pfam" id="PF07297">
    <property type="entry name" value="DPM2"/>
    <property type="match status" value="1"/>
</dbReference>
<dbReference type="UniPathway" id="UPA00378"/>
<reference evidence="8 9" key="1">
    <citation type="submission" date="2018-12" db="EMBL/GenBank/DDBJ databases">
        <authorList>
            <person name="Tiukova I."/>
            <person name="Dainat J."/>
        </authorList>
    </citation>
    <scope>NUCLEOTIDE SEQUENCE [LARGE SCALE GENOMIC DNA]</scope>
</reference>
<name>A0A448YQ63_BRENA</name>
<evidence type="ECO:0000313" key="9">
    <source>
        <dbReference type="Proteomes" id="UP000290900"/>
    </source>
</evidence>
<protein>
    <recommendedName>
        <fullName evidence="7">Dolichol phosphate-mannose biosynthesis regulatory protein</fullName>
    </recommendedName>
</protein>
<dbReference type="GO" id="GO:0006506">
    <property type="term" value="P:GPI anchor biosynthetic process"/>
    <property type="evidence" value="ECO:0007669"/>
    <property type="project" value="TreeGrafter"/>
</dbReference>
<dbReference type="FunCoup" id="A0A448YQ63">
    <property type="interactions" value="2"/>
</dbReference>
<evidence type="ECO:0000256" key="4">
    <source>
        <dbReference type="ARBA" id="ARBA00022824"/>
    </source>
</evidence>
<dbReference type="GO" id="GO:0030234">
    <property type="term" value="F:enzyme regulator activity"/>
    <property type="evidence" value="ECO:0007669"/>
    <property type="project" value="UniProtKB-UniRule"/>
</dbReference>
<dbReference type="OrthoDB" id="311279at2759"/>
<gene>
    <name evidence="8" type="ORF">BRENAR_LOCUS3738</name>
</gene>
<comment type="pathway">
    <text evidence="7">Protein modification; protein glycosylation.</text>
</comment>
<evidence type="ECO:0000313" key="8">
    <source>
        <dbReference type="EMBL" id="VEU23007.1"/>
    </source>
</evidence>
<keyword evidence="4 7" id="KW-0256">Endoplasmic reticulum</keyword>
<dbReference type="EMBL" id="CAACVR010000034">
    <property type="protein sequence ID" value="VEU23007.1"/>
    <property type="molecule type" value="Genomic_DNA"/>
</dbReference>
<proteinExistence type="inferred from homology"/>
<sequence>MLFDVIDSSTDQLVGFLMLLAATAIFVYYTVWTFVLPFLDDDKCIQKFFLPREYAIKIPVVLLIIGVTLIGVFISSVLIKTTNKKKKGKKQN</sequence>
<evidence type="ECO:0000256" key="6">
    <source>
        <dbReference type="ARBA" id="ARBA00023136"/>
    </source>
</evidence>
<keyword evidence="6 7" id="KW-0472">Membrane</keyword>
<dbReference type="InParanoid" id="A0A448YQ63"/>